<feature type="region of interest" description="Disordered" evidence="1">
    <location>
        <begin position="97"/>
        <end position="152"/>
    </location>
</feature>
<dbReference type="InterPro" id="IPR000618">
    <property type="entry name" value="Insect_cuticle"/>
</dbReference>
<dbReference type="GO" id="GO:0005615">
    <property type="term" value="C:extracellular space"/>
    <property type="evidence" value="ECO:0007669"/>
    <property type="project" value="TreeGrafter"/>
</dbReference>
<dbReference type="PANTHER" id="PTHR12236:SF95">
    <property type="entry name" value="CUTICULAR PROTEIN 76BD, ISOFORM C-RELATED"/>
    <property type="match status" value="1"/>
</dbReference>
<feature type="compositionally biased region" description="Low complexity" evidence="1">
    <location>
        <begin position="100"/>
        <end position="111"/>
    </location>
</feature>
<dbReference type="PANTHER" id="PTHR12236">
    <property type="entry name" value="STRUCTURAL CONTITUENT OF CUTICLE"/>
    <property type="match status" value="1"/>
</dbReference>
<evidence type="ECO:0000313" key="3">
    <source>
        <dbReference type="EMBL" id="CAD7229528.1"/>
    </source>
</evidence>
<feature type="signal peptide" evidence="2">
    <location>
        <begin position="1"/>
        <end position="16"/>
    </location>
</feature>
<feature type="compositionally biased region" description="Pro residues" evidence="1">
    <location>
        <begin position="128"/>
        <end position="149"/>
    </location>
</feature>
<gene>
    <name evidence="3" type="ORF">CTOB1V02_LOCUS7397</name>
</gene>
<dbReference type="InterPro" id="IPR031311">
    <property type="entry name" value="CHIT_BIND_RR_consensus"/>
</dbReference>
<dbReference type="AlphaFoldDB" id="A0A7R8WHT4"/>
<evidence type="ECO:0000256" key="1">
    <source>
        <dbReference type="SAM" id="MobiDB-lite"/>
    </source>
</evidence>
<dbReference type="InterPro" id="IPR051217">
    <property type="entry name" value="Insect_Cuticle_Struc_Prot"/>
</dbReference>
<sequence>MYREFFFVTLCSSVIAASQQVNQDEFPSVPPQYNFHYGITDEEKQVYISHSEDRNDDHTNGEYSWVAPDGARITVRYSANSDTGYVAEVHREEGAIRIRPQQQPQKTQTQPAVHQGPLTASDQTLPQPVQPLPTAPKPQTPSQKPPPAFAPLLLRPAQDGTLRDANGKVYHARIVTNDYTIEF</sequence>
<dbReference type="EMBL" id="OB662119">
    <property type="protein sequence ID" value="CAD7229528.1"/>
    <property type="molecule type" value="Genomic_DNA"/>
</dbReference>
<dbReference type="GO" id="GO:0031012">
    <property type="term" value="C:extracellular matrix"/>
    <property type="evidence" value="ECO:0007669"/>
    <property type="project" value="TreeGrafter"/>
</dbReference>
<dbReference type="GO" id="GO:0042302">
    <property type="term" value="F:structural constituent of cuticle"/>
    <property type="evidence" value="ECO:0007669"/>
    <property type="project" value="UniProtKB-UniRule"/>
</dbReference>
<organism evidence="3">
    <name type="scientific">Cyprideis torosa</name>
    <dbReference type="NCBI Taxonomy" id="163714"/>
    <lineage>
        <taxon>Eukaryota</taxon>
        <taxon>Metazoa</taxon>
        <taxon>Ecdysozoa</taxon>
        <taxon>Arthropoda</taxon>
        <taxon>Crustacea</taxon>
        <taxon>Oligostraca</taxon>
        <taxon>Ostracoda</taxon>
        <taxon>Podocopa</taxon>
        <taxon>Podocopida</taxon>
        <taxon>Cytherocopina</taxon>
        <taxon>Cytheroidea</taxon>
        <taxon>Cytherideidae</taxon>
        <taxon>Cyprideis</taxon>
    </lineage>
</organism>
<reference evidence="3" key="1">
    <citation type="submission" date="2020-11" db="EMBL/GenBank/DDBJ databases">
        <authorList>
            <person name="Tran Van P."/>
        </authorList>
    </citation>
    <scope>NUCLEOTIDE SEQUENCE</scope>
</reference>
<name>A0A7R8WHT4_9CRUS</name>
<accession>A0A7R8WHT4</accession>
<feature type="chain" id="PRO_5043344157" evidence="2">
    <location>
        <begin position="17"/>
        <end position="183"/>
    </location>
</feature>
<keyword evidence="2" id="KW-0732">Signal</keyword>
<protein>
    <submittedName>
        <fullName evidence="3">Uncharacterized protein</fullName>
    </submittedName>
</protein>
<proteinExistence type="predicted"/>
<evidence type="ECO:0000256" key="2">
    <source>
        <dbReference type="SAM" id="SignalP"/>
    </source>
</evidence>
<dbReference type="OrthoDB" id="8194276at2759"/>
<dbReference type="PROSITE" id="PS00233">
    <property type="entry name" value="CHIT_BIND_RR_1"/>
    <property type="match status" value="1"/>
</dbReference>
<dbReference type="Pfam" id="PF00379">
    <property type="entry name" value="Chitin_bind_4"/>
    <property type="match status" value="1"/>
</dbReference>
<dbReference type="PROSITE" id="PS51155">
    <property type="entry name" value="CHIT_BIND_RR_2"/>
    <property type="match status" value="1"/>
</dbReference>